<dbReference type="InterPro" id="IPR021109">
    <property type="entry name" value="Peptidase_aspartic_dom_sf"/>
</dbReference>
<keyword evidence="3" id="KW-1185">Reference proteome</keyword>
<dbReference type="Gene3D" id="2.40.70.10">
    <property type="entry name" value="Acid Proteases"/>
    <property type="match status" value="1"/>
</dbReference>
<dbReference type="Pfam" id="PF03732">
    <property type="entry name" value="Retrotrans_gag"/>
    <property type="match status" value="1"/>
</dbReference>
<dbReference type="EMBL" id="BQNB010011458">
    <property type="protein sequence ID" value="GJS90819.1"/>
    <property type="molecule type" value="Genomic_DNA"/>
</dbReference>
<name>A0ABQ4ZKU9_9ASTR</name>
<proteinExistence type="predicted"/>
<feature type="domain" description="Retrotransposon gag" evidence="1">
    <location>
        <begin position="63"/>
        <end position="135"/>
    </location>
</feature>
<organism evidence="2 3">
    <name type="scientific">Tanacetum coccineum</name>
    <dbReference type="NCBI Taxonomy" id="301880"/>
    <lineage>
        <taxon>Eukaryota</taxon>
        <taxon>Viridiplantae</taxon>
        <taxon>Streptophyta</taxon>
        <taxon>Embryophyta</taxon>
        <taxon>Tracheophyta</taxon>
        <taxon>Spermatophyta</taxon>
        <taxon>Magnoliopsida</taxon>
        <taxon>eudicotyledons</taxon>
        <taxon>Gunneridae</taxon>
        <taxon>Pentapetalae</taxon>
        <taxon>asterids</taxon>
        <taxon>campanulids</taxon>
        <taxon>Asterales</taxon>
        <taxon>Asteraceae</taxon>
        <taxon>Asteroideae</taxon>
        <taxon>Anthemideae</taxon>
        <taxon>Anthemidinae</taxon>
        <taxon>Tanacetum</taxon>
    </lineage>
</organism>
<dbReference type="PANTHER" id="PTHR33067">
    <property type="entry name" value="RNA-DIRECTED DNA POLYMERASE-RELATED"/>
    <property type="match status" value="1"/>
</dbReference>
<accession>A0ABQ4ZKU9</accession>
<protein>
    <submittedName>
        <fullName evidence="2">Zinc knuckle CX2CX4HX4C containing protein</fullName>
    </submittedName>
</protein>
<sequence>MVRPEIRGNVNFEIKSQFMRKLGEDTFSGNKNDNTHEHIERILDIVSLFNILGVTHDAVMLRVFPITFTGSAKRWVDRLTPRTINTWDLLKKAFIQSNNSEGMAAIASKLDNLGRDMKKLKENVHAIQVGCQLCRGPHPDKECPLNEEVKIMKEVKYREFGRPFPNNNRVNEKFSEGVYGYGSQPPLGDKKPNLTETIDKYMEEMAKRHAKQDEWLKKLYLNTKSSRGNRDKIIQSLETKADIGASINIMPFSMYKRLGMRKLEPINMVIKMADNTKSIPKGILKNLLIKIDKFIFPIDFVILDMIEDFRMPIILGRPLLATTHAKGSNKEADTNKENFKEYEIVEQCLNPAKKRTHWCEALSQEKEGLCKYWASCDPHNDICDGRGLPNDVERLY</sequence>
<reference evidence="2" key="2">
    <citation type="submission" date="2022-01" db="EMBL/GenBank/DDBJ databases">
        <authorList>
            <person name="Yamashiro T."/>
            <person name="Shiraishi A."/>
            <person name="Satake H."/>
            <person name="Nakayama K."/>
        </authorList>
    </citation>
    <scope>NUCLEOTIDE SEQUENCE</scope>
</reference>
<dbReference type="CDD" id="cd00303">
    <property type="entry name" value="retropepsin_like"/>
    <property type="match status" value="1"/>
</dbReference>
<reference evidence="2" key="1">
    <citation type="journal article" date="2022" name="Int. J. Mol. Sci.">
        <title>Draft Genome of Tanacetum Coccineum: Genomic Comparison of Closely Related Tanacetum-Family Plants.</title>
        <authorList>
            <person name="Yamashiro T."/>
            <person name="Shiraishi A."/>
            <person name="Nakayama K."/>
            <person name="Satake H."/>
        </authorList>
    </citation>
    <scope>NUCLEOTIDE SEQUENCE</scope>
</reference>
<comment type="caution">
    <text evidence="2">The sequence shown here is derived from an EMBL/GenBank/DDBJ whole genome shotgun (WGS) entry which is preliminary data.</text>
</comment>
<evidence type="ECO:0000313" key="3">
    <source>
        <dbReference type="Proteomes" id="UP001151760"/>
    </source>
</evidence>
<dbReference type="Proteomes" id="UP001151760">
    <property type="component" value="Unassembled WGS sequence"/>
</dbReference>
<evidence type="ECO:0000313" key="2">
    <source>
        <dbReference type="EMBL" id="GJS90819.1"/>
    </source>
</evidence>
<dbReference type="InterPro" id="IPR005162">
    <property type="entry name" value="Retrotrans_gag_dom"/>
</dbReference>
<dbReference type="PANTHER" id="PTHR33067:SF35">
    <property type="entry name" value="ASPARTIC PEPTIDASE DDI1-TYPE DOMAIN-CONTAINING PROTEIN"/>
    <property type="match status" value="1"/>
</dbReference>
<gene>
    <name evidence="2" type="ORF">Tco_0773455</name>
</gene>
<evidence type="ECO:0000259" key="1">
    <source>
        <dbReference type="Pfam" id="PF03732"/>
    </source>
</evidence>